<dbReference type="EMBL" id="JBBPBK010000005">
    <property type="protein sequence ID" value="KAK9284829.1"/>
    <property type="molecule type" value="Genomic_DNA"/>
</dbReference>
<sequence>MHASENSQSEPPVPDRPPSPEWKKWVVGILLSIVLPSFRHKWGPLLVLEEAVEDLAEGVEKVADVVEDKLPDHDTKLKEVTESVENLAKETVKEAEQVQEFAQKVEKLEEDVETLMEPGMDQAEVDGQKRAEDGDVDAKE</sequence>
<evidence type="ECO:0000313" key="3">
    <source>
        <dbReference type="Proteomes" id="UP001415857"/>
    </source>
</evidence>
<gene>
    <name evidence="2" type="ORF">L1049_024007</name>
</gene>
<evidence type="ECO:0000256" key="1">
    <source>
        <dbReference type="SAM" id="MobiDB-lite"/>
    </source>
</evidence>
<protein>
    <submittedName>
        <fullName evidence="2">Uncharacterized protein</fullName>
    </submittedName>
</protein>
<comment type="caution">
    <text evidence="2">The sequence shown here is derived from an EMBL/GenBank/DDBJ whole genome shotgun (WGS) entry which is preliminary data.</text>
</comment>
<reference evidence="2 3" key="1">
    <citation type="journal article" date="2024" name="Plant J.">
        <title>Genome sequences and population genomics reveal climatic adaptation and genomic divergence between two closely related sweetgum species.</title>
        <authorList>
            <person name="Xu W.Q."/>
            <person name="Ren C.Q."/>
            <person name="Zhang X.Y."/>
            <person name="Comes H.P."/>
            <person name="Liu X.H."/>
            <person name="Li Y.G."/>
            <person name="Kettle C.J."/>
            <person name="Jalonen R."/>
            <person name="Gaisberger H."/>
            <person name="Ma Y.Z."/>
            <person name="Qiu Y.X."/>
        </authorList>
    </citation>
    <scope>NUCLEOTIDE SEQUENCE [LARGE SCALE GENOMIC DNA]</scope>
    <source>
        <strain evidence="2">Hangzhou</strain>
    </source>
</reference>
<feature type="compositionally biased region" description="Basic and acidic residues" evidence="1">
    <location>
        <begin position="126"/>
        <end position="140"/>
    </location>
</feature>
<dbReference type="PANTHER" id="PTHR33735">
    <property type="entry name" value="EXPRESSED PROTEIN"/>
    <property type="match status" value="1"/>
</dbReference>
<name>A0AAP0WY33_LIQFO</name>
<proteinExistence type="predicted"/>
<feature type="compositionally biased region" description="Polar residues" evidence="1">
    <location>
        <begin position="1"/>
        <end position="10"/>
    </location>
</feature>
<dbReference type="Proteomes" id="UP001415857">
    <property type="component" value="Unassembled WGS sequence"/>
</dbReference>
<dbReference type="AlphaFoldDB" id="A0AAP0WY33"/>
<keyword evidence="3" id="KW-1185">Reference proteome</keyword>
<feature type="region of interest" description="Disordered" evidence="1">
    <location>
        <begin position="1"/>
        <end position="20"/>
    </location>
</feature>
<organism evidence="2 3">
    <name type="scientific">Liquidambar formosana</name>
    <name type="common">Formosan gum</name>
    <dbReference type="NCBI Taxonomy" id="63359"/>
    <lineage>
        <taxon>Eukaryota</taxon>
        <taxon>Viridiplantae</taxon>
        <taxon>Streptophyta</taxon>
        <taxon>Embryophyta</taxon>
        <taxon>Tracheophyta</taxon>
        <taxon>Spermatophyta</taxon>
        <taxon>Magnoliopsida</taxon>
        <taxon>eudicotyledons</taxon>
        <taxon>Gunneridae</taxon>
        <taxon>Pentapetalae</taxon>
        <taxon>Saxifragales</taxon>
        <taxon>Altingiaceae</taxon>
        <taxon>Liquidambar</taxon>
    </lineage>
</organism>
<evidence type="ECO:0000313" key="2">
    <source>
        <dbReference type="EMBL" id="KAK9284829.1"/>
    </source>
</evidence>
<feature type="compositionally biased region" description="Pro residues" evidence="1">
    <location>
        <begin position="11"/>
        <end position="20"/>
    </location>
</feature>
<dbReference type="PANTHER" id="PTHR33735:SF10">
    <property type="entry name" value="EXPRESSED PROTEIN"/>
    <property type="match status" value="1"/>
</dbReference>
<accession>A0AAP0WY33</accession>
<feature type="region of interest" description="Disordered" evidence="1">
    <location>
        <begin position="117"/>
        <end position="140"/>
    </location>
</feature>